<organism evidence="2 3">
    <name type="scientific">Cronobacter dublinensis 1210</name>
    <dbReference type="NCBI Taxonomy" id="1208656"/>
    <lineage>
        <taxon>Bacteria</taxon>
        <taxon>Pseudomonadati</taxon>
        <taxon>Pseudomonadota</taxon>
        <taxon>Gammaproteobacteria</taxon>
        <taxon>Enterobacterales</taxon>
        <taxon>Enterobacteriaceae</taxon>
        <taxon>Cronobacter</taxon>
    </lineage>
</organism>
<comment type="caution">
    <text evidence="2">The sequence shown here is derived from an EMBL/GenBank/DDBJ whole genome shotgun (WGS) entry which is preliminary data.</text>
</comment>
<name>A0ABM9QBU1_9ENTR</name>
<evidence type="ECO:0000256" key="1">
    <source>
        <dbReference type="SAM" id="Phobius"/>
    </source>
</evidence>
<sequence>MPDASALWNINRQLSFCFGVTLISVALNVLMHLLAPAAAWRATFTLAAALTLLPVFFAWRLPSAAVVLSFLSEKEK</sequence>
<accession>A0ABM9QBU1</accession>
<protein>
    <submittedName>
        <fullName evidence="2">Possible membrane transport protein</fullName>
    </submittedName>
</protein>
<feature type="transmembrane region" description="Helical" evidence="1">
    <location>
        <begin position="46"/>
        <end position="71"/>
    </location>
</feature>
<evidence type="ECO:0000313" key="2">
    <source>
        <dbReference type="EMBL" id="CCJ82984.1"/>
    </source>
</evidence>
<keyword evidence="3" id="KW-1185">Reference proteome</keyword>
<keyword evidence="1" id="KW-0812">Transmembrane</keyword>
<keyword evidence="1" id="KW-1133">Transmembrane helix</keyword>
<keyword evidence="1" id="KW-0472">Membrane</keyword>
<feature type="transmembrane region" description="Helical" evidence="1">
    <location>
        <begin position="14"/>
        <end position="34"/>
    </location>
</feature>
<gene>
    <name evidence="2" type="ORF">BN134_3752</name>
</gene>
<proteinExistence type="predicted"/>
<dbReference type="EMBL" id="CAKZ01000174">
    <property type="protein sequence ID" value="CCJ82984.1"/>
    <property type="molecule type" value="Genomic_DNA"/>
</dbReference>
<dbReference type="Proteomes" id="UP000009342">
    <property type="component" value="Unassembled WGS sequence"/>
</dbReference>
<evidence type="ECO:0000313" key="3">
    <source>
        <dbReference type="Proteomes" id="UP000009342"/>
    </source>
</evidence>
<reference evidence="3" key="1">
    <citation type="journal article" date="2012" name="PLoS ONE">
        <title>Comparative analysis of genome sequences covering the seven cronobacter species.</title>
        <authorList>
            <person name="Joseph S."/>
            <person name="Desai P."/>
            <person name="Ji Y."/>
            <person name="Cummings C.A."/>
            <person name="Shih R."/>
            <person name="Degoricija L."/>
            <person name="Rico A."/>
            <person name="Brzoska P."/>
            <person name="Hamby S.E."/>
            <person name="Masood N."/>
            <person name="Hariri S."/>
            <person name="Sonbol H."/>
            <person name="Chuzhanova N."/>
            <person name="McClelland M."/>
            <person name="Furtado M.R."/>
            <person name="Forsythe S.J."/>
        </authorList>
    </citation>
    <scope>NUCLEOTIDE SEQUENCE [LARGE SCALE GENOMIC DNA]</scope>
    <source>
        <strain evidence="3">1210</strain>
    </source>
</reference>